<reference evidence="2" key="1">
    <citation type="submission" date="2015-01" db="EMBL/GenBank/DDBJ databases">
        <authorList>
            <person name="Aksoy S."/>
            <person name="Warren W."/>
            <person name="Wilson R.K."/>
        </authorList>
    </citation>
    <scope>NUCLEOTIDE SEQUENCE [LARGE SCALE GENOMIC DNA]</scope>
    <source>
        <strain evidence="2">IAEA</strain>
    </source>
</reference>
<dbReference type="STRING" id="67801.A0A1B0BBB5"/>
<dbReference type="Proteomes" id="UP000092460">
    <property type="component" value="Unassembled WGS sequence"/>
</dbReference>
<dbReference type="EMBL" id="JXJN01011403">
    <property type="status" value="NOT_ANNOTATED_CDS"/>
    <property type="molecule type" value="Genomic_DNA"/>
</dbReference>
<dbReference type="AlphaFoldDB" id="A0A1B0BBB5"/>
<accession>A0A1B0BBB5</accession>
<keyword evidence="2" id="KW-1185">Reference proteome</keyword>
<evidence type="ECO:0000313" key="2">
    <source>
        <dbReference type="Proteomes" id="UP000092460"/>
    </source>
</evidence>
<dbReference type="EnsemblMetazoa" id="GPPI024660-RA">
    <property type="protein sequence ID" value="GPPI024660-PA"/>
    <property type="gene ID" value="GPPI024660"/>
</dbReference>
<name>A0A1B0BBB5_9MUSC</name>
<reference evidence="1" key="2">
    <citation type="submission" date="2020-05" db="UniProtKB">
        <authorList>
            <consortium name="EnsemblMetazoa"/>
        </authorList>
    </citation>
    <scope>IDENTIFICATION</scope>
    <source>
        <strain evidence="1">IAEA</strain>
    </source>
</reference>
<dbReference type="VEuPathDB" id="VectorBase:GPPI024660"/>
<evidence type="ECO:0000313" key="1">
    <source>
        <dbReference type="EnsemblMetazoa" id="GPPI024660-PA"/>
    </source>
</evidence>
<organism evidence="1 2">
    <name type="scientific">Glossina palpalis gambiensis</name>
    <dbReference type="NCBI Taxonomy" id="67801"/>
    <lineage>
        <taxon>Eukaryota</taxon>
        <taxon>Metazoa</taxon>
        <taxon>Ecdysozoa</taxon>
        <taxon>Arthropoda</taxon>
        <taxon>Hexapoda</taxon>
        <taxon>Insecta</taxon>
        <taxon>Pterygota</taxon>
        <taxon>Neoptera</taxon>
        <taxon>Endopterygota</taxon>
        <taxon>Diptera</taxon>
        <taxon>Brachycera</taxon>
        <taxon>Muscomorpha</taxon>
        <taxon>Hippoboscoidea</taxon>
        <taxon>Glossinidae</taxon>
        <taxon>Glossina</taxon>
    </lineage>
</organism>
<dbReference type="EMBL" id="JXJN01011404">
    <property type="status" value="NOT_ANNOTATED_CDS"/>
    <property type="molecule type" value="Genomic_DNA"/>
</dbReference>
<sequence>MLKIKDHVVVGKRKFDGGHQNPADIKRRYPGGLIGNGGSWGSLPLPQQPLGTNGEQWYTDTFSTWS</sequence>
<proteinExistence type="predicted"/>
<protein>
    <submittedName>
        <fullName evidence="1">Uncharacterized protein</fullName>
    </submittedName>
</protein>